<dbReference type="PANTHER" id="PTHR46511">
    <property type="entry name" value="MORN REPEAT-CONTAINING PROTEIN 3"/>
    <property type="match status" value="1"/>
</dbReference>
<dbReference type="Ensembl" id="ENSMMDT00005049540.1">
    <property type="protein sequence ID" value="ENSMMDP00005048588.1"/>
    <property type="gene ID" value="ENSMMDG00005022099.1"/>
</dbReference>
<dbReference type="Pfam" id="PF02493">
    <property type="entry name" value="MORN"/>
    <property type="match status" value="6"/>
</dbReference>
<evidence type="ECO:0000313" key="6">
    <source>
        <dbReference type="Ensembl" id="ENSMMDP00005048588.1"/>
    </source>
</evidence>
<dbReference type="Gene3D" id="2.20.110.10">
    <property type="entry name" value="Histone H3 K4-specific methyltransferase SET7/9 N-terminal domain"/>
    <property type="match status" value="3"/>
</dbReference>
<dbReference type="CTD" id="283385"/>
<dbReference type="InterPro" id="IPR052472">
    <property type="entry name" value="MORN3"/>
</dbReference>
<dbReference type="OrthoDB" id="270720at2759"/>
<dbReference type="GeneID" id="115369366"/>
<dbReference type="AlphaFoldDB" id="A0A668ABM8"/>
<evidence type="ECO:0000313" key="7">
    <source>
        <dbReference type="Proteomes" id="UP000472263"/>
    </source>
</evidence>
<keyword evidence="7" id="KW-1185">Reference proteome</keyword>
<comment type="function">
    <text evidence="5">Assembles a suppression complex (suppresome) by tethering SIRT1 and MDM2 to regulate composite modifications of p53/TP53. Confers both deacetylation-mediated functional inactivation, by SIRT1, and ubiquitination-dependent degradation, by MDM2, of p53/TP53, promoting a proliferative and cell survival behaviors. May play a role in the regulation of spermatogenesis.</text>
</comment>
<evidence type="ECO:0000256" key="4">
    <source>
        <dbReference type="ARBA" id="ARBA00039854"/>
    </source>
</evidence>
<reference evidence="6" key="3">
    <citation type="submission" date="2025-09" db="UniProtKB">
        <authorList>
            <consortium name="Ensembl"/>
        </authorList>
    </citation>
    <scope>IDENTIFICATION</scope>
</reference>
<dbReference type="InParanoid" id="A0A668ABM8"/>
<evidence type="ECO:0000256" key="1">
    <source>
        <dbReference type="ARBA" id="ARBA00004218"/>
    </source>
</evidence>
<dbReference type="RefSeq" id="XP_029921821.1">
    <property type="nucleotide sequence ID" value="XM_030065961.1"/>
</dbReference>
<comment type="subcellular location">
    <subcellularLocation>
        <location evidence="1">Cytoplasmic vesicle</location>
        <location evidence="1">Secretory vesicle</location>
        <location evidence="1">Acrosome</location>
    </subcellularLocation>
</comment>
<dbReference type="SMART" id="SM00698">
    <property type="entry name" value="MORN"/>
    <property type="match status" value="6"/>
</dbReference>
<protein>
    <recommendedName>
        <fullName evidence="4">MORN repeat-containing protein 3</fullName>
    </recommendedName>
</protein>
<name>A0A668ABM8_9TELE</name>
<sequence length="262" mass="30416">MMTPNELSDTLNFSFRRSLHRDVFSLTTAMQYLKTQKSQPLSQLWHIKTQRCGLRHTVYSANGDEYTGEWLDNKKHGKGTQVWKKDGAVYDGDWKLGKRDGYGTYSILLPKTNEYSRLYCGRWKNGMKHGYGTYFYSSSAVYEGEWSEDKRNGWGRMYYDKGDIYEGEWMKDKSHGQGIIRLANENWYEGGWKDGKKHGNGKFYYLDKGQLYEGLWVDGVAKCGTLSDHGRDEAPIPTKYPIPKVHLLDMQAVLKETQSTYQ</sequence>
<accession>A0A668ABM8</accession>
<organism evidence="6 7">
    <name type="scientific">Myripristis murdjan</name>
    <name type="common">pinecone soldierfish</name>
    <dbReference type="NCBI Taxonomy" id="586833"/>
    <lineage>
        <taxon>Eukaryota</taxon>
        <taxon>Metazoa</taxon>
        <taxon>Chordata</taxon>
        <taxon>Craniata</taxon>
        <taxon>Vertebrata</taxon>
        <taxon>Euteleostomi</taxon>
        <taxon>Actinopterygii</taxon>
        <taxon>Neopterygii</taxon>
        <taxon>Teleostei</taxon>
        <taxon>Neoteleostei</taxon>
        <taxon>Acanthomorphata</taxon>
        <taxon>Holocentriformes</taxon>
        <taxon>Holocentridae</taxon>
        <taxon>Myripristis</taxon>
    </lineage>
</organism>
<dbReference type="GeneTree" id="ENSGT00940000159285"/>
<dbReference type="GO" id="GO:0001669">
    <property type="term" value="C:acrosomal vesicle"/>
    <property type="evidence" value="ECO:0007669"/>
    <property type="project" value="UniProtKB-SubCell"/>
</dbReference>
<gene>
    <name evidence="6" type="primary">MORN3</name>
    <name evidence="6" type="synonym">morn3</name>
</gene>
<dbReference type="PANTHER" id="PTHR46511:SF1">
    <property type="entry name" value="MORN REPEAT-CONTAINING PROTEIN 3"/>
    <property type="match status" value="1"/>
</dbReference>
<dbReference type="SUPFAM" id="SSF82185">
    <property type="entry name" value="Histone H3 K4-specific methyltransferase SET7/9 N-terminal domain"/>
    <property type="match status" value="2"/>
</dbReference>
<proteinExistence type="predicted"/>
<evidence type="ECO:0000256" key="5">
    <source>
        <dbReference type="ARBA" id="ARBA00045851"/>
    </source>
</evidence>
<reference evidence="6" key="1">
    <citation type="submission" date="2019-06" db="EMBL/GenBank/DDBJ databases">
        <authorList>
            <consortium name="Wellcome Sanger Institute Data Sharing"/>
        </authorList>
    </citation>
    <scope>NUCLEOTIDE SEQUENCE [LARGE SCALE GENOMIC DNA]</scope>
</reference>
<evidence type="ECO:0000256" key="2">
    <source>
        <dbReference type="ARBA" id="ARBA00022737"/>
    </source>
</evidence>
<dbReference type="Proteomes" id="UP000472263">
    <property type="component" value="Chromosome 12"/>
</dbReference>
<evidence type="ECO:0000256" key="3">
    <source>
        <dbReference type="ARBA" id="ARBA00023329"/>
    </source>
</evidence>
<keyword evidence="3" id="KW-0968">Cytoplasmic vesicle</keyword>
<reference evidence="6" key="2">
    <citation type="submission" date="2025-08" db="UniProtKB">
        <authorList>
            <consortium name="Ensembl"/>
        </authorList>
    </citation>
    <scope>IDENTIFICATION</scope>
</reference>
<keyword evidence="2" id="KW-0677">Repeat</keyword>
<dbReference type="InterPro" id="IPR003409">
    <property type="entry name" value="MORN"/>
</dbReference>